<keyword evidence="9" id="KW-1185">Reference proteome</keyword>
<dbReference type="Proteomes" id="UP000694257">
    <property type="component" value="Chromosome"/>
</dbReference>
<organism evidence="8 9">
    <name type="scientific">Nocardia iowensis</name>
    <dbReference type="NCBI Taxonomy" id="204891"/>
    <lineage>
        <taxon>Bacteria</taxon>
        <taxon>Bacillati</taxon>
        <taxon>Actinomycetota</taxon>
        <taxon>Actinomycetes</taxon>
        <taxon>Mycobacteriales</taxon>
        <taxon>Nocardiaceae</taxon>
        <taxon>Nocardia</taxon>
    </lineage>
</organism>
<dbReference type="RefSeq" id="WP_218477361.1">
    <property type="nucleotide sequence ID" value="NZ_BAABJN010000004.1"/>
</dbReference>
<feature type="transmembrane region" description="Helical" evidence="7">
    <location>
        <begin position="280"/>
        <end position="298"/>
    </location>
</feature>
<feature type="transmembrane region" description="Helical" evidence="7">
    <location>
        <begin position="374"/>
        <end position="393"/>
    </location>
</feature>
<dbReference type="EMBL" id="CP078145">
    <property type="protein sequence ID" value="QXN94714.1"/>
    <property type="molecule type" value="Genomic_DNA"/>
</dbReference>
<gene>
    <name evidence="8" type="ORF">KV110_17670</name>
</gene>
<keyword evidence="4 7" id="KW-0812">Transmembrane</keyword>
<dbReference type="InterPro" id="IPR050171">
    <property type="entry name" value="MFS_Transporters"/>
</dbReference>
<keyword evidence="6 7" id="KW-0472">Membrane</keyword>
<evidence type="ECO:0000256" key="2">
    <source>
        <dbReference type="ARBA" id="ARBA00022448"/>
    </source>
</evidence>
<dbReference type="PANTHER" id="PTHR23517:SF2">
    <property type="entry name" value="MULTIDRUG RESISTANCE PROTEIN MDTH"/>
    <property type="match status" value="1"/>
</dbReference>
<evidence type="ECO:0000256" key="5">
    <source>
        <dbReference type="ARBA" id="ARBA00022989"/>
    </source>
</evidence>
<keyword evidence="3" id="KW-1003">Cell membrane</keyword>
<keyword evidence="5 7" id="KW-1133">Transmembrane helix</keyword>
<evidence type="ECO:0000313" key="8">
    <source>
        <dbReference type="EMBL" id="QXN94714.1"/>
    </source>
</evidence>
<feature type="transmembrane region" description="Helical" evidence="7">
    <location>
        <begin position="166"/>
        <end position="186"/>
    </location>
</feature>
<sequence length="409" mass="42602">MHFFPAPVPTAGPQRTLMLVVLAISVSSGIFMASGALYFNRIIGIPATAVGLGLSLAGAVGIGTSVFAGRLSDQYGPKVVLVANLLAAAGATLGFLAVQNFLIYVAVVVVSATGRSASMVVVGPIINRIVCEKVAQCRAYAKSVFNFGAAGGAGLSAVAVQMDSPASYRVLIVISSMCLLGAAAMVRKLPHLAPAVRAGSRAERWIALKDRPYLALMGLDAVLSLQFRILNVIIPLWIIEHTFAPRWTAPGTLVLNTVIVVTCQVMFSRSIDNPRSGGVALRRSGWAFLAACVIFGFSAGGSGWIAILVLAAGVVTLSVGELWQTAGRFEVSNSLAPPHVIGQYLGVFSVGMRLSDSIGPALLTVLCLEVGRVGWLAVGLALLGAGLIAPAAVRRAESTRTRRDVTTRP</sequence>
<evidence type="ECO:0000256" key="4">
    <source>
        <dbReference type="ARBA" id="ARBA00022692"/>
    </source>
</evidence>
<name>A0ABX8S0W9_NOCIO</name>
<comment type="subcellular location">
    <subcellularLocation>
        <location evidence="1">Cell membrane</location>
        <topology evidence="1">Multi-pass membrane protein</topology>
    </subcellularLocation>
</comment>
<feature type="transmembrane region" description="Helical" evidence="7">
    <location>
        <begin position="213"/>
        <end position="239"/>
    </location>
</feature>
<feature type="transmembrane region" description="Helical" evidence="7">
    <location>
        <begin position="251"/>
        <end position="268"/>
    </location>
</feature>
<evidence type="ECO:0000256" key="7">
    <source>
        <dbReference type="SAM" id="Phobius"/>
    </source>
</evidence>
<protein>
    <submittedName>
        <fullName evidence="8">MFS transporter</fullName>
    </submittedName>
</protein>
<dbReference type="PANTHER" id="PTHR23517">
    <property type="entry name" value="RESISTANCE PROTEIN MDTM, PUTATIVE-RELATED-RELATED"/>
    <property type="match status" value="1"/>
</dbReference>
<feature type="transmembrane region" description="Helical" evidence="7">
    <location>
        <begin position="17"/>
        <end position="39"/>
    </location>
</feature>
<reference evidence="8 9" key="1">
    <citation type="submission" date="2021-07" db="EMBL/GenBank/DDBJ databases">
        <title>Whole Genome Sequence of Nocardia Iowensis.</title>
        <authorList>
            <person name="Lamm A."/>
            <person name="Collins-Fairclough A.M."/>
            <person name="Bunk B."/>
            <person name="Sproer C."/>
        </authorList>
    </citation>
    <scope>NUCLEOTIDE SEQUENCE [LARGE SCALE GENOMIC DNA]</scope>
    <source>
        <strain evidence="8 9">NRRL 5646</strain>
    </source>
</reference>
<dbReference type="Pfam" id="PF07690">
    <property type="entry name" value="MFS_1"/>
    <property type="match status" value="1"/>
</dbReference>
<feature type="transmembrane region" description="Helical" evidence="7">
    <location>
        <begin position="139"/>
        <end position="160"/>
    </location>
</feature>
<dbReference type="InterPro" id="IPR011701">
    <property type="entry name" value="MFS"/>
</dbReference>
<proteinExistence type="predicted"/>
<evidence type="ECO:0000313" key="9">
    <source>
        <dbReference type="Proteomes" id="UP000694257"/>
    </source>
</evidence>
<evidence type="ECO:0000256" key="3">
    <source>
        <dbReference type="ARBA" id="ARBA00022475"/>
    </source>
</evidence>
<feature type="transmembrane region" description="Helical" evidence="7">
    <location>
        <begin position="45"/>
        <end position="67"/>
    </location>
</feature>
<keyword evidence="2" id="KW-0813">Transport</keyword>
<evidence type="ECO:0000256" key="6">
    <source>
        <dbReference type="ARBA" id="ARBA00023136"/>
    </source>
</evidence>
<accession>A0ABX8S0W9</accession>
<evidence type="ECO:0000256" key="1">
    <source>
        <dbReference type="ARBA" id="ARBA00004651"/>
    </source>
</evidence>